<evidence type="ECO:0000313" key="2">
    <source>
        <dbReference type="Proteomes" id="UP001529510"/>
    </source>
</evidence>
<proteinExistence type="predicted"/>
<protein>
    <submittedName>
        <fullName evidence="1">Uncharacterized protein</fullName>
    </submittedName>
</protein>
<dbReference type="EMBL" id="JAMKFB020000012">
    <property type="protein sequence ID" value="KAL0179157.1"/>
    <property type="molecule type" value="Genomic_DNA"/>
</dbReference>
<keyword evidence="2" id="KW-1185">Reference proteome</keyword>
<comment type="caution">
    <text evidence="1">The sequence shown here is derived from an EMBL/GenBank/DDBJ whole genome shotgun (WGS) entry which is preliminary data.</text>
</comment>
<feature type="non-terminal residue" evidence="1">
    <location>
        <position position="54"/>
    </location>
</feature>
<evidence type="ECO:0000313" key="1">
    <source>
        <dbReference type="EMBL" id="KAL0179157.1"/>
    </source>
</evidence>
<dbReference type="Proteomes" id="UP001529510">
    <property type="component" value="Unassembled WGS sequence"/>
</dbReference>
<reference evidence="1 2" key="1">
    <citation type="submission" date="2024-05" db="EMBL/GenBank/DDBJ databases">
        <title>Genome sequencing and assembly of Indian major carp, Cirrhinus mrigala (Hamilton, 1822).</title>
        <authorList>
            <person name="Mohindra V."/>
            <person name="Chowdhury L.M."/>
            <person name="Lal K."/>
            <person name="Jena J.K."/>
        </authorList>
    </citation>
    <scope>NUCLEOTIDE SEQUENCE [LARGE SCALE GENOMIC DNA]</scope>
    <source>
        <strain evidence="1">CM1030</strain>
        <tissue evidence="1">Blood</tissue>
    </source>
</reference>
<gene>
    <name evidence="1" type="ORF">M9458_024599</name>
</gene>
<dbReference type="AlphaFoldDB" id="A0ABD0PZH6"/>
<name>A0ABD0PZH6_CIRMR</name>
<sequence length="54" mass="6322">LCSLTGHKNRVQTPRVLANRLNRRGDDFQYQPFIGESQNEETFKVKMTGAERQR</sequence>
<feature type="non-terminal residue" evidence="1">
    <location>
        <position position="1"/>
    </location>
</feature>
<accession>A0ABD0PZH6</accession>
<organism evidence="1 2">
    <name type="scientific">Cirrhinus mrigala</name>
    <name type="common">Mrigala</name>
    <dbReference type="NCBI Taxonomy" id="683832"/>
    <lineage>
        <taxon>Eukaryota</taxon>
        <taxon>Metazoa</taxon>
        <taxon>Chordata</taxon>
        <taxon>Craniata</taxon>
        <taxon>Vertebrata</taxon>
        <taxon>Euteleostomi</taxon>
        <taxon>Actinopterygii</taxon>
        <taxon>Neopterygii</taxon>
        <taxon>Teleostei</taxon>
        <taxon>Ostariophysi</taxon>
        <taxon>Cypriniformes</taxon>
        <taxon>Cyprinidae</taxon>
        <taxon>Labeoninae</taxon>
        <taxon>Labeonini</taxon>
        <taxon>Cirrhinus</taxon>
    </lineage>
</organism>